<dbReference type="PANTHER" id="PTHR22916:SF3">
    <property type="entry name" value="UDP-GLCNAC:BETAGAL BETA-1,3-N-ACETYLGLUCOSAMINYLTRANSFERASE-LIKE PROTEIN 1"/>
    <property type="match status" value="1"/>
</dbReference>
<protein>
    <submittedName>
        <fullName evidence="2">Glycosyltransferase</fullName>
    </submittedName>
</protein>
<reference evidence="2 3" key="1">
    <citation type="submission" date="2019-06" db="EMBL/GenBank/DDBJ databases">
        <title>Metagenome assembled Genome of Spiribacter salinus SL48-SHIP from the microbial mat of Salt Lake 48 (Novosibirsk region, Russia).</title>
        <authorList>
            <person name="Shipova A."/>
            <person name="Rozanov A.S."/>
            <person name="Bryanskaya A.V."/>
            <person name="Peltek S.E."/>
        </authorList>
    </citation>
    <scope>NUCLEOTIDE SEQUENCE [LARGE SCALE GENOMIC DNA]</scope>
    <source>
        <strain evidence="2">SL48-SHIP-2</strain>
    </source>
</reference>
<gene>
    <name evidence="2" type="ORF">FKY71_19485</name>
</gene>
<evidence type="ECO:0000313" key="3">
    <source>
        <dbReference type="Proteomes" id="UP000315400"/>
    </source>
</evidence>
<dbReference type="Pfam" id="PF00535">
    <property type="entry name" value="Glycos_transf_2"/>
    <property type="match status" value="1"/>
</dbReference>
<dbReference type="GO" id="GO:0016758">
    <property type="term" value="F:hexosyltransferase activity"/>
    <property type="evidence" value="ECO:0007669"/>
    <property type="project" value="UniProtKB-ARBA"/>
</dbReference>
<organism evidence="2 3">
    <name type="scientific">Spiribacter salinus</name>
    <dbReference type="NCBI Taxonomy" id="1335746"/>
    <lineage>
        <taxon>Bacteria</taxon>
        <taxon>Pseudomonadati</taxon>
        <taxon>Pseudomonadota</taxon>
        <taxon>Gammaproteobacteria</taxon>
        <taxon>Chromatiales</taxon>
        <taxon>Ectothiorhodospiraceae</taxon>
        <taxon>Spiribacter</taxon>
    </lineage>
</organism>
<dbReference type="AlphaFoldDB" id="A0A540V7C7"/>
<dbReference type="Gene3D" id="3.90.550.10">
    <property type="entry name" value="Spore Coat Polysaccharide Biosynthesis Protein SpsA, Chain A"/>
    <property type="match status" value="1"/>
</dbReference>
<name>A0A540V7C7_9GAMM</name>
<keyword evidence="2" id="KW-0808">Transferase</keyword>
<sequence length="316" mass="36763">MPPLRSQEEIRKDWGGSTDPLVSIRCLAFNHGAFIESALRGFLEQRTRFPFEILVHDDASTDGTQDVIRAYQRAYPDLIRPVLQTENQYARGRRGWQAMDPLTRGRYVALCEGDDYWTDPYKLQIQVDFLERHPEYVISGHDARVVDEEGSLVSASKLARAYRRDFSASDLERGDATLLTLSWVYRNVPIPMCPERGLVENGDRFFLVLLGAYGKSHHHDDIEPAVYRVHSGGVWSALSRKEQHVEQAHTWCMIQRYFRRIGRQDLARHFLERCQGTYALTIPLPRLLQALVFRSLDMPWLRRWWRRLGGFPPPRP</sequence>
<proteinExistence type="predicted"/>
<dbReference type="InterPro" id="IPR001173">
    <property type="entry name" value="Glyco_trans_2-like"/>
</dbReference>
<evidence type="ECO:0000313" key="2">
    <source>
        <dbReference type="EMBL" id="TQE92667.1"/>
    </source>
</evidence>
<feature type="domain" description="Glycosyltransferase 2-like" evidence="1">
    <location>
        <begin position="28"/>
        <end position="150"/>
    </location>
</feature>
<accession>A0A540V7C7</accession>
<dbReference type="Proteomes" id="UP000315400">
    <property type="component" value="Unassembled WGS sequence"/>
</dbReference>
<comment type="caution">
    <text evidence="2">The sequence shown here is derived from an EMBL/GenBank/DDBJ whole genome shotgun (WGS) entry which is preliminary data.</text>
</comment>
<dbReference type="InterPro" id="IPR029044">
    <property type="entry name" value="Nucleotide-diphossugar_trans"/>
</dbReference>
<dbReference type="PANTHER" id="PTHR22916">
    <property type="entry name" value="GLYCOSYLTRANSFERASE"/>
    <property type="match status" value="1"/>
</dbReference>
<dbReference type="SUPFAM" id="SSF53448">
    <property type="entry name" value="Nucleotide-diphospho-sugar transferases"/>
    <property type="match status" value="1"/>
</dbReference>
<dbReference type="EMBL" id="VIFK01000610">
    <property type="protein sequence ID" value="TQE92667.1"/>
    <property type="molecule type" value="Genomic_DNA"/>
</dbReference>
<evidence type="ECO:0000259" key="1">
    <source>
        <dbReference type="Pfam" id="PF00535"/>
    </source>
</evidence>